<keyword evidence="3 7" id="KW-0808">Transferase</keyword>
<evidence type="ECO:0000313" key="9">
    <source>
        <dbReference type="EMBL" id="QEM13674.1"/>
    </source>
</evidence>
<dbReference type="InterPro" id="IPR001640">
    <property type="entry name" value="Lgt"/>
</dbReference>
<reference evidence="9 10" key="1">
    <citation type="submission" date="2019-08" db="EMBL/GenBank/DDBJ databases">
        <title>Comparative genome analysis confer to the adaptation heavy metal polluted environment.</title>
        <authorList>
            <person name="Li Y."/>
        </authorList>
    </citation>
    <scope>NUCLEOTIDE SEQUENCE [LARGE SCALE GENOMIC DNA]</scope>
    <source>
        <strain evidence="9">P1</strain>
        <strain evidence="8 10">P2</strain>
    </source>
</reference>
<dbReference type="Pfam" id="PF01790">
    <property type="entry name" value="LGT"/>
    <property type="match status" value="1"/>
</dbReference>
<comment type="similarity">
    <text evidence="1 7">Belongs to the Lgt family.</text>
</comment>
<evidence type="ECO:0000256" key="7">
    <source>
        <dbReference type="HAMAP-Rule" id="MF_01147"/>
    </source>
</evidence>
<dbReference type="EMBL" id="CP043450">
    <property type="protein sequence ID" value="QEM13674.1"/>
    <property type="molecule type" value="Genomic_DNA"/>
</dbReference>
<dbReference type="KEGG" id="mrub:DEO27_027900"/>
<comment type="pathway">
    <text evidence="7">Protein modification; lipoprotein biosynthesis (diacylglyceryl transfer).</text>
</comment>
<keyword evidence="5 7" id="KW-1133">Transmembrane helix</keyword>
<organism evidence="9 11">
    <name type="scientific">Mucilaginibacter rubeus</name>
    <dbReference type="NCBI Taxonomy" id="2027860"/>
    <lineage>
        <taxon>Bacteria</taxon>
        <taxon>Pseudomonadati</taxon>
        <taxon>Bacteroidota</taxon>
        <taxon>Sphingobacteriia</taxon>
        <taxon>Sphingobacteriales</taxon>
        <taxon>Sphingobacteriaceae</taxon>
        <taxon>Mucilaginibacter</taxon>
    </lineage>
</organism>
<evidence type="ECO:0000256" key="5">
    <source>
        <dbReference type="ARBA" id="ARBA00022989"/>
    </source>
</evidence>
<dbReference type="RefSeq" id="WP_112571135.1">
    <property type="nucleotide sequence ID" value="NZ_CP043450.1"/>
</dbReference>
<protein>
    <recommendedName>
        <fullName evidence="7">Phosphatidylglycerol--prolipoprotein diacylglyceryl transferase</fullName>
        <ecNumber evidence="7">2.5.1.145</ecNumber>
    </recommendedName>
</protein>
<dbReference type="EC" id="2.5.1.145" evidence="7"/>
<comment type="subcellular location">
    <subcellularLocation>
        <location evidence="7">Cell membrane</location>
        <topology evidence="7">Multi-pass membrane protein</topology>
    </subcellularLocation>
</comment>
<keyword evidence="11" id="KW-1185">Reference proteome</keyword>
<evidence type="ECO:0000313" key="11">
    <source>
        <dbReference type="Proteomes" id="UP000251402"/>
    </source>
</evidence>
<comment type="catalytic activity">
    <reaction evidence="7">
        <text>L-cysteinyl-[prolipoprotein] + a 1,2-diacyl-sn-glycero-3-phospho-(1'-sn-glycerol) = an S-1,2-diacyl-sn-glyceryl-L-cysteinyl-[prolipoprotein] + sn-glycerol 1-phosphate + H(+)</text>
        <dbReference type="Rhea" id="RHEA:56712"/>
        <dbReference type="Rhea" id="RHEA-COMP:14679"/>
        <dbReference type="Rhea" id="RHEA-COMP:14680"/>
        <dbReference type="ChEBI" id="CHEBI:15378"/>
        <dbReference type="ChEBI" id="CHEBI:29950"/>
        <dbReference type="ChEBI" id="CHEBI:57685"/>
        <dbReference type="ChEBI" id="CHEBI:64716"/>
        <dbReference type="ChEBI" id="CHEBI:140658"/>
        <dbReference type="EC" id="2.5.1.145"/>
    </reaction>
</comment>
<gene>
    <name evidence="7" type="primary">lgt</name>
    <name evidence="9" type="ORF">DEO27_027900</name>
    <name evidence="8" type="ORF">DIU31_022545</name>
</gene>
<evidence type="ECO:0000256" key="6">
    <source>
        <dbReference type="ARBA" id="ARBA00023136"/>
    </source>
</evidence>
<feature type="transmembrane region" description="Helical" evidence="7">
    <location>
        <begin position="288"/>
        <end position="307"/>
    </location>
</feature>
<dbReference type="Proteomes" id="UP000251402">
    <property type="component" value="Chromosome"/>
</dbReference>
<dbReference type="GO" id="GO:0005886">
    <property type="term" value="C:plasma membrane"/>
    <property type="evidence" value="ECO:0007669"/>
    <property type="project" value="UniProtKB-SubCell"/>
</dbReference>
<keyword evidence="2 7" id="KW-1003">Cell membrane</keyword>
<evidence type="ECO:0000256" key="1">
    <source>
        <dbReference type="ARBA" id="ARBA00007150"/>
    </source>
</evidence>
<dbReference type="PANTHER" id="PTHR30589">
    <property type="entry name" value="PROLIPOPROTEIN DIACYLGLYCERYL TRANSFERASE"/>
    <property type="match status" value="1"/>
</dbReference>
<comment type="function">
    <text evidence="7">Catalyzes the transfer of the diacylglyceryl group from phosphatidylglycerol to the sulfhydryl group of the N-terminal cysteine of a prolipoprotein, the first step in the formation of mature lipoproteins.</text>
</comment>
<feature type="transmembrane region" description="Helical" evidence="7">
    <location>
        <begin position="101"/>
        <end position="124"/>
    </location>
</feature>
<dbReference type="Proteomes" id="UP000250557">
    <property type="component" value="Chromosome"/>
</dbReference>
<dbReference type="UniPathway" id="UPA00664"/>
<dbReference type="PANTHER" id="PTHR30589:SF0">
    <property type="entry name" value="PHOSPHATIDYLGLYCEROL--PROLIPOPROTEIN DIACYLGLYCERYL TRANSFERASE"/>
    <property type="match status" value="1"/>
</dbReference>
<feature type="transmembrane region" description="Helical" evidence="7">
    <location>
        <begin position="319"/>
        <end position="339"/>
    </location>
</feature>
<evidence type="ECO:0000256" key="2">
    <source>
        <dbReference type="ARBA" id="ARBA00022475"/>
    </source>
</evidence>
<dbReference type="GO" id="GO:0008961">
    <property type="term" value="F:phosphatidylglycerol-prolipoprotein diacylglyceryl transferase activity"/>
    <property type="evidence" value="ECO:0007669"/>
    <property type="project" value="UniProtKB-UniRule"/>
</dbReference>
<feature type="transmembrane region" description="Helical" evidence="7">
    <location>
        <begin position="70"/>
        <end position="89"/>
    </location>
</feature>
<evidence type="ECO:0000256" key="4">
    <source>
        <dbReference type="ARBA" id="ARBA00022692"/>
    </source>
</evidence>
<feature type="binding site" evidence="7">
    <location>
        <position position="229"/>
    </location>
    <ligand>
        <name>a 1,2-diacyl-sn-glycero-3-phospho-(1'-sn-glycerol)</name>
        <dbReference type="ChEBI" id="CHEBI:64716"/>
    </ligand>
</feature>
<dbReference type="HAMAP" id="MF_01147">
    <property type="entry name" value="Lgt"/>
    <property type="match status" value="1"/>
</dbReference>
<proteinExistence type="inferred from homology"/>
<name>A0A364WWZ5_9SPHI</name>
<dbReference type="OrthoDB" id="871140at2"/>
<evidence type="ECO:0000313" key="10">
    <source>
        <dbReference type="Proteomes" id="UP000250557"/>
    </source>
</evidence>
<dbReference type="GO" id="GO:0042158">
    <property type="term" value="P:lipoprotein biosynthetic process"/>
    <property type="evidence" value="ECO:0007669"/>
    <property type="project" value="UniProtKB-UniRule"/>
</dbReference>
<accession>A0A364WWZ5</accession>
<sequence>MYPTLSDLTKDIFGFSIPLPIKMFGLFVAIAFLVAMLLLKKELKRRESEGWLQPCRELTWVGKQISSWEIFFTGLITLLMGLALIVFARNRFSFDGDPYDGIVLMDLAFALILAVLVAFIRYYFKSLKAAGKPELKVISHWPHERTDTIIGIAAVAGIVGAKLFDGLENWSSYIAHPADFFAFSGLTFYGGLIVASMAILYYAHQKHIDKWQLADSAAPVLMLAYGIGRIGCHMAGDGDWGIVNSFQKPVKWLPDWLWSYTYPHNVSDQGVLIPGCTGEHCFQLPIGVFPTSLYEFVVCTLLFLVLWKLRKIITSPGRLFGIYLIMNGAERFLIELIRVNNKYDLGFVKPTQAELISMGLFLTGCLIVYVSSRKTKYNPE</sequence>
<feature type="transmembrane region" description="Helical" evidence="7">
    <location>
        <begin position="351"/>
        <end position="370"/>
    </location>
</feature>
<keyword evidence="6 7" id="KW-0472">Membrane</keyword>
<keyword evidence="4 7" id="KW-0812">Transmembrane</keyword>
<feature type="transmembrane region" description="Helical" evidence="7">
    <location>
        <begin position="180"/>
        <end position="204"/>
    </location>
</feature>
<evidence type="ECO:0000256" key="3">
    <source>
        <dbReference type="ARBA" id="ARBA00022679"/>
    </source>
</evidence>
<evidence type="ECO:0000313" key="8">
    <source>
        <dbReference type="EMBL" id="QEM06157.1"/>
    </source>
</evidence>
<dbReference type="AlphaFoldDB" id="A0A364WWZ5"/>
<feature type="transmembrane region" description="Helical" evidence="7">
    <location>
        <begin position="12"/>
        <end position="39"/>
    </location>
</feature>
<dbReference type="EMBL" id="CP043451">
    <property type="protein sequence ID" value="QEM06157.1"/>
    <property type="molecule type" value="Genomic_DNA"/>
</dbReference>